<evidence type="ECO:0000313" key="2">
    <source>
        <dbReference type="Proteomes" id="UP001172386"/>
    </source>
</evidence>
<accession>A0ACC3A6D8</accession>
<keyword evidence="2" id="KW-1185">Reference proteome</keyword>
<proteinExistence type="predicted"/>
<protein>
    <submittedName>
        <fullName evidence="1">Uncharacterized protein</fullName>
    </submittedName>
</protein>
<name>A0ACC3A6D8_9EURO</name>
<comment type="caution">
    <text evidence="1">The sequence shown here is derived from an EMBL/GenBank/DDBJ whole genome shotgun (WGS) entry which is preliminary data.</text>
</comment>
<dbReference type="EMBL" id="JAPDRQ010000086">
    <property type="protein sequence ID" value="KAJ9655942.1"/>
    <property type="molecule type" value="Genomic_DNA"/>
</dbReference>
<gene>
    <name evidence="1" type="ORF">H2198_005290</name>
</gene>
<sequence length="294" mass="32567">MSEDKKLILVIGGTGAQGGPVVKALTSDGKYAVRVVTRDSSSTEAKGISSIPGASILEGDTYNEATLRKAFTDVDYVFANTNGFAIGEKAEIFWGIRLYELAREFGVKHFLYAGLEYASKLGHFDPKYRTGHLDGKDTLVFAVPLGDGLCPLIHLDDYGRYARWMFDTPSESSGLNLHVGTEDIAWKDLATAFTEVTGRKAIYKDVGLDEYFKLGPFPNPDAKIGRSSGLDDPTLVSFRQNFSGFWNTWKDNLTKRDYKLLDTILPDRVKSIKEWMIKTGYDGRRAFVLKGASS</sequence>
<organism evidence="1 2">
    <name type="scientific">Neophaeococcomyces mojaviensis</name>
    <dbReference type="NCBI Taxonomy" id="3383035"/>
    <lineage>
        <taxon>Eukaryota</taxon>
        <taxon>Fungi</taxon>
        <taxon>Dikarya</taxon>
        <taxon>Ascomycota</taxon>
        <taxon>Pezizomycotina</taxon>
        <taxon>Eurotiomycetes</taxon>
        <taxon>Chaetothyriomycetidae</taxon>
        <taxon>Chaetothyriales</taxon>
        <taxon>Chaetothyriales incertae sedis</taxon>
        <taxon>Neophaeococcomyces</taxon>
    </lineage>
</organism>
<dbReference type="Proteomes" id="UP001172386">
    <property type="component" value="Unassembled WGS sequence"/>
</dbReference>
<reference evidence="1" key="1">
    <citation type="submission" date="2022-10" db="EMBL/GenBank/DDBJ databases">
        <title>Culturing micro-colonial fungi from biological soil crusts in the Mojave desert and describing Neophaeococcomyces mojavensis, and introducing the new genera and species Taxawa tesnikishii.</title>
        <authorList>
            <person name="Kurbessoian T."/>
            <person name="Stajich J.E."/>
        </authorList>
    </citation>
    <scope>NUCLEOTIDE SEQUENCE</scope>
    <source>
        <strain evidence="1">JES_112</strain>
    </source>
</reference>
<evidence type="ECO:0000313" key="1">
    <source>
        <dbReference type="EMBL" id="KAJ9655942.1"/>
    </source>
</evidence>